<evidence type="ECO:0000256" key="5">
    <source>
        <dbReference type="ARBA" id="ARBA00022729"/>
    </source>
</evidence>
<evidence type="ECO:0000313" key="7">
    <source>
        <dbReference type="EMBL" id="ESW11845.1"/>
    </source>
</evidence>
<keyword evidence="5 6" id="KW-0732">Signal</keyword>
<dbReference type="Proteomes" id="UP000000226">
    <property type="component" value="Chromosome 8"/>
</dbReference>
<name>V7B2P4_PHAVU</name>
<comment type="similarity">
    <text evidence="2">Belongs to the plant self-incompatibility (S1) protein family.</text>
</comment>
<dbReference type="OMA" id="FADWEIK"/>
<reference evidence="8" key="1">
    <citation type="journal article" date="2014" name="Nat. Genet.">
        <title>A reference genome for common bean and genome-wide analysis of dual domestications.</title>
        <authorList>
            <person name="Schmutz J."/>
            <person name="McClean P.E."/>
            <person name="Mamidi S."/>
            <person name="Wu G.A."/>
            <person name="Cannon S.B."/>
            <person name="Grimwood J."/>
            <person name="Jenkins J."/>
            <person name="Shu S."/>
            <person name="Song Q."/>
            <person name="Chavarro C."/>
            <person name="Torres-Torres M."/>
            <person name="Geffroy V."/>
            <person name="Moghaddam S.M."/>
            <person name="Gao D."/>
            <person name="Abernathy B."/>
            <person name="Barry K."/>
            <person name="Blair M."/>
            <person name="Brick M.A."/>
            <person name="Chovatia M."/>
            <person name="Gepts P."/>
            <person name="Goodstein D.M."/>
            <person name="Gonzales M."/>
            <person name="Hellsten U."/>
            <person name="Hyten D.L."/>
            <person name="Jia G."/>
            <person name="Kelly J.D."/>
            <person name="Kudrna D."/>
            <person name="Lee R."/>
            <person name="Richard M.M."/>
            <person name="Miklas P.N."/>
            <person name="Osorno J.M."/>
            <person name="Rodrigues J."/>
            <person name="Thareau V."/>
            <person name="Urrea C.A."/>
            <person name="Wang M."/>
            <person name="Yu Y."/>
            <person name="Zhang M."/>
            <person name="Wing R.A."/>
            <person name="Cregan P.B."/>
            <person name="Rokhsar D.S."/>
            <person name="Jackson S.A."/>
        </authorList>
    </citation>
    <scope>NUCLEOTIDE SEQUENCE [LARGE SCALE GENOMIC DNA]</scope>
    <source>
        <strain evidence="8">cv. G19833</strain>
    </source>
</reference>
<sequence>MSSWGRSVSSLWVLMLLLLSAKNGMAVVNVTNSLEFDVTIYCSNLGPELHLIHPGSFYELNYSGGSTPGKSPFSCFFQWKDAFNNFDMCVPSEDGGCKQCNWFINQEGPCRYEGANRICGRWN</sequence>
<keyword evidence="4" id="KW-0964">Secreted</keyword>
<feature type="chain" id="PRO_5036476433" evidence="6">
    <location>
        <begin position="27"/>
        <end position="123"/>
    </location>
</feature>
<dbReference type="InterPro" id="IPR010264">
    <property type="entry name" value="Self-incomp_S1"/>
</dbReference>
<evidence type="ECO:0000256" key="3">
    <source>
        <dbReference type="ARBA" id="ARBA00022471"/>
    </source>
</evidence>
<dbReference type="PhylomeDB" id="V7B2P4"/>
<accession>V7B2P4</accession>
<evidence type="ECO:0000256" key="1">
    <source>
        <dbReference type="ARBA" id="ARBA00004613"/>
    </source>
</evidence>
<dbReference type="EMBL" id="CM002295">
    <property type="protein sequence ID" value="ESW11845.1"/>
    <property type="molecule type" value="Genomic_DNA"/>
</dbReference>
<comment type="subcellular location">
    <subcellularLocation>
        <location evidence="1">Secreted</location>
    </subcellularLocation>
</comment>
<keyword evidence="3" id="KW-0713">Self-incompatibility</keyword>
<dbReference type="GO" id="GO:0060320">
    <property type="term" value="P:rejection of self pollen"/>
    <property type="evidence" value="ECO:0007669"/>
    <property type="project" value="UniProtKB-KW"/>
</dbReference>
<dbReference type="Gramene" id="ESW11845">
    <property type="protein sequence ID" value="ESW11845"/>
    <property type="gene ID" value="PHAVU_008G063300g"/>
</dbReference>
<evidence type="ECO:0000256" key="4">
    <source>
        <dbReference type="ARBA" id="ARBA00022525"/>
    </source>
</evidence>
<organism evidence="7 8">
    <name type="scientific">Phaseolus vulgaris</name>
    <name type="common">Kidney bean</name>
    <name type="synonym">French bean</name>
    <dbReference type="NCBI Taxonomy" id="3885"/>
    <lineage>
        <taxon>Eukaryota</taxon>
        <taxon>Viridiplantae</taxon>
        <taxon>Streptophyta</taxon>
        <taxon>Embryophyta</taxon>
        <taxon>Tracheophyta</taxon>
        <taxon>Spermatophyta</taxon>
        <taxon>Magnoliopsida</taxon>
        <taxon>eudicotyledons</taxon>
        <taxon>Gunneridae</taxon>
        <taxon>Pentapetalae</taxon>
        <taxon>rosids</taxon>
        <taxon>fabids</taxon>
        <taxon>Fabales</taxon>
        <taxon>Fabaceae</taxon>
        <taxon>Papilionoideae</taxon>
        <taxon>50 kb inversion clade</taxon>
        <taxon>NPAAA clade</taxon>
        <taxon>indigoferoid/millettioid clade</taxon>
        <taxon>Phaseoleae</taxon>
        <taxon>Phaseolus</taxon>
    </lineage>
</organism>
<protein>
    <submittedName>
        <fullName evidence="7">Uncharacterized protein</fullName>
    </submittedName>
</protein>
<dbReference type="AlphaFoldDB" id="V7B2P4"/>
<proteinExistence type="inferred from homology"/>
<gene>
    <name evidence="7" type="ORF">PHAVU_008G063300g</name>
</gene>
<dbReference type="OrthoDB" id="1422171at2759"/>
<evidence type="ECO:0000256" key="2">
    <source>
        <dbReference type="ARBA" id="ARBA00005581"/>
    </source>
</evidence>
<dbReference type="Pfam" id="PF05938">
    <property type="entry name" value="Self-incomp_S1"/>
    <property type="match status" value="1"/>
</dbReference>
<keyword evidence="8" id="KW-1185">Reference proteome</keyword>
<evidence type="ECO:0000313" key="8">
    <source>
        <dbReference type="Proteomes" id="UP000000226"/>
    </source>
</evidence>
<feature type="signal peptide" evidence="6">
    <location>
        <begin position="1"/>
        <end position="26"/>
    </location>
</feature>
<evidence type="ECO:0000256" key="6">
    <source>
        <dbReference type="SAM" id="SignalP"/>
    </source>
</evidence>
<dbReference type="GO" id="GO:0005576">
    <property type="term" value="C:extracellular region"/>
    <property type="evidence" value="ECO:0007669"/>
    <property type="project" value="UniProtKB-SubCell"/>
</dbReference>